<proteinExistence type="predicted"/>
<accession>A0ABS3RUY5</accession>
<dbReference type="EMBL" id="JAGEPF010000013">
    <property type="protein sequence ID" value="MBO2460308.1"/>
    <property type="molecule type" value="Genomic_DNA"/>
</dbReference>
<organism evidence="1 2">
    <name type="scientific">Actinomadura violacea</name>
    <dbReference type="NCBI Taxonomy" id="2819934"/>
    <lineage>
        <taxon>Bacteria</taxon>
        <taxon>Bacillati</taxon>
        <taxon>Actinomycetota</taxon>
        <taxon>Actinomycetes</taxon>
        <taxon>Streptosporangiales</taxon>
        <taxon>Thermomonosporaceae</taxon>
        <taxon>Actinomadura</taxon>
    </lineage>
</organism>
<sequence length="123" mass="14138">MSSQKVLFESARFFKVWQYTVSHRRLLLRSSRERPPNTRIDLHFGAVSFVLLYPFYDGLRIRHPDSEELEMVAQLSGDVPSGAHVYLIEGSRPSFIISGRMQWHEDEGGTSDPSWFGHMLGTP</sequence>
<dbReference type="RefSeq" id="WP_208243703.1">
    <property type="nucleotide sequence ID" value="NZ_JAGEPF010000013.1"/>
</dbReference>
<evidence type="ECO:0000313" key="1">
    <source>
        <dbReference type="EMBL" id="MBO2460308.1"/>
    </source>
</evidence>
<protein>
    <submittedName>
        <fullName evidence="1">Uncharacterized protein</fullName>
    </submittedName>
</protein>
<comment type="caution">
    <text evidence="1">The sequence shown here is derived from an EMBL/GenBank/DDBJ whole genome shotgun (WGS) entry which is preliminary data.</text>
</comment>
<name>A0ABS3RUY5_9ACTN</name>
<keyword evidence="2" id="KW-1185">Reference proteome</keyword>
<evidence type="ECO:0000313" key="2">
    <source>
        <dbReference type="Proteomes" id="UP000680206"/>
    </source>
</evidence>
<gene>
    <name evidence="1" type="ORF">J4709_22260</name>
</gene>
<dbReference type="Proteomes" id="UP000680206">
    <property type="component" value="Unassembled WGS sequence"/>
</dbReference>
<reference evidence="1 2" key="1">
    <citation type="submission" date="2021-03" db="EMBL/GenBank/DDBJ databases">
        <title>Actinomadura violae sp. nov., isolated from lichen in Thailand.</title>
        <authorList>
            <person name="Kanchanasin P."/>
            <person name="Saeng-In P."/>
            <person name="Phongsopitanun W."/>
            <person name="Yuki M."/>
            <person name="Kudo T."/>
            <person name="Ohkuma M."/>
            <person name="Tanasupawat S."/>
        </authorList>
    </citation>
    <scope>NUCLEOTIDE SEQUENCE [LARGE SCALE GENOMIC DNA]</scope>
    <source>
        <strain evidence="1 2">LCR2-06</strain>
    </source>
</reference>